<keyword evidence="3 10" id="KW-0812">Transmembrane</keyword>
<evidence type="ECO:0000256" key="10">
    <source>
        <dbReference type="SAM" id="Phobius"/>
    </source>
</evidence>
<comment type="similarity">
    <text evidence="7">Belongs to the YfgM family.</text>
</comment>
<dbReference type="GO" id="GO:0005886">
    <property type="term" value="C:plasma membrane"/>
    <property type="evidence" value="ECO:0007669"/>
    <property type="project" value="UniProtKB-SubCell"/>
</dbReference>
<protein>
    <recommendedName>
        <fullName evidence="8">Ancillary SecYEG translocon subunit</fullName>
    </recommendedName>
</protein>
<comment type="caution">
    <text evidence="12">The sequence shown here is derived from an EMBL/GenBank/DDBJ whole genome shotgun (WGS) entry which is preliminary data.</text>
</comment>
<evidence type="ECO:0000256" key="3">
    <source>
        <dbReference type="ARBA" id="ARBA00022692"/>
    </source>
</evidence>
<evidence type="ECO:0000256" key="5">
    <source>
        <dbReference type="ARBA" id="ARBA00023136"/>
    </source>
</evidence>
<sequence length="211" mass="23694">MAEYNSDEERFAAVINFFKDYKTIILSSLAIIFISLISIISFQSYKETRNSDAATIYDSWLTALESNNESAREIFDELQDTFSGTGYAQLAIMINGSNLARQGNLSEALENFRLLLDDTSGYFGNNVLNSVAKINIARIELSNKNFTNVLKVLDSFASNSEHPMVYEIKGDALVGLKKEELAMEQYELAIENARNESQKSILNIKINSIEL</sequence>
<dbReference type="Pfam" id="PF09976">
    <property type="entry name" value="TPR_21"/>
    <property type="match status" value="1"/>
</dbReference>
<keyword evidence="2" id="KW-1003">Cell membrane</keyword>
<keyword evidence="5 10" id="KW-0472">Membrane</keyword>
<evidence type="ECO:0000256" key="6">
    <source>
        <dbReference type="ARBA" id="ARBA00023186"/>
    </source>
</evidence>
<reference evidence="12 13" key="1">
    <citation type="submission" date="2020-06" db="EMBL/GenBank/DDBJ databases">
        <title>Dysbiosis in marine aquaculture revealed through microbiome analysis: reverse ecology for environmental sustainability.</title>
        <authorList>
            <person name="Haro-Moreno J.M."/>
            <person name="Coutinho F.H."/>
            <person name="Zaragoza-Solas A."/>
            <person name="Picazo A."/>
            <person name="Almagro-Moreno S."/>
            <person name="Lopez-Perez M."/>
        </authorList>
    </citation>
    <scope>NUCLEOTIDE SEQUENCE [LARGE SCALE GENOMIC DNA]</scope>
    <source>
        <strain evidence="12">MCMED-G41</strain>
    </source>
</reference>
<proteinExistence type="inferred from homology"/>
<evidence type="ECO:0000313" key="13">
    <source>
        <dbReference type="Proteomes" id="UP000551848"/>
    </source>
</evidence>
<dbReference type="PANTHER" id="PTHR38035">
    <property type="entry name" value="UPF0070 PROTEIN YFGM"/>
    <property type="match status" value="1"/>
</dbReference>
<evidence type="ECO:0000256" key="2">
    <source>
        <dbReference type="ARBA" id="ARBA00022475"/>
    </source>
</evidence>
<dbReference type="GO" id="GO:0044877">
    <property type="term" value="F:protein-containing complex binding"/>
    <property type="evidence" value="ECO:0007669"/>
    <property type="project" value="InterPro"/>
</dbReference>
<evidence type="ECO:0000256" key="7">
    <source>
        <dbReference type="ARBA" id="ARBA00024197"/>
    </source>
</evidence>
<feature type="transmembrane region" description="Helical" evidence="10">
    <location>
        <begin position="24"/>
        <end position="42"/>
    </location>
</feature>
<evidence type="ECO:0000259" key="11">
    <source>
        <dbReference type="Pfam" id="PF09976"/>
    </source>
</evidence>
<evidence type="ECO:0000256" key="9">
    <source>
        <dbReference type="SAM" id="Coils"/>
    </source>
</evidence>
<gene>
    <name evidence="12" type="ORF">H2072_01015</name>
</gene>
<keyword evidence="6" id="KW-0143">Chaperone</keyword>
<name>A0A838XSG8_9GAMM</name>
<dbReference type="InterPro" id="IPR018704">
    <property type="entry name" value="SecYEG/CpoB_TPR"/>
</dbReference>
<dbReference type="InterPro" id="IPR026039">
    <property type="entry name" value="YfgM"/>
</dbReference>
<keyword evidence="9" id="KW-0175">Coiled coil</keyword>
<evidence type="ECO:0000256" key="1">
    <source>
        <dbReference type="ARBA" id="ARBA00004401"/>
    </source>
</evidence>
<dbReference type="EMBL" id="JACETL010000005">
    <property type="protein sequence ID" value="MBA4692308.1"/>
    <property type="molecule type" value="Genomic_DNA"/>
</dbReference>
<evidence type="ECO:0000313" key="12">
    <source>
        <dbReference type="EMBL" id="MBA4692308.1"/>
    </source>
</evidence>
<feature type="coiled-coil region" evidence="9">
    <location>
        <begin position="176"/>
        <end position="203"/>
    </location>
</feature>
<dbReference type="Proteomes" id="UP000551848">
    <property type="component" value="Unassembled WGS sequence"/>
</dbReference>
<evidence type="ECO:0000256" key="8">
    <source>
        <dbReference type="ARBA" id="ARBA00024235"/>
    </source>
</evidence>
<dbReference type="SUPFAM" id="SSF48452">
    <property type="entry name" value="TPR-like"/>
    <property type="match status" value="1"/>
</dbReference>
<keyword evidence="4 10" id="KW-1133">Transmembrane helix</keyword>
<evidence type="ECO:0000256" key="4">
    <source>
        <dbReference type="ARBA" id="ARBA00022989"/>
    </source>
</evidence>
<dbReference type="InterPro" id="IPR011990">
    <property type="entry name" value="TPR-like_helical_dom_sf"/>
</dbReference>
<accession>A0A838XSG8</accession>
<dbReference type="AlphaFoldDB" id="A0A838XSG8"/>
<dbReference type="PANTHER" id="PTHR38035:SF1">
    <property type="entry name" value="ANCILLARY SECYEG TRANSLOCON SUBUNIT"/>
    <property type="match status" value="1"/>
</dbReference>
<comment type="subcellular location">
    <subcellularLocation>
        <location evidence="1">Cell membrane</location>
        <topology evidence="1">Single-pass type II membrane protein</topology>
    </subcellularLocation>
</comment>
<dbReference type="Gene3D" id="1.25.40.10">
    <property type="entry name" value="Tetratricopeptide repeat domain"/>
    <property type="match status" value="1"/>
</dbReference>
<organism evidence="12 13">
    <name type="scientific">SAR86 cluster bacterium</name>
    <dbReference type="NCBI Taxonomy" id="2030880"/>
    <lineage>
        <taxon>Bacteria</taxon>
        <taxon>Pseudomonadati</taxon>
        <taxon>Pseudomonadota</taxon>
        <taxon>Gammaproteobacteria</taxon>
        <taxon>SAR86 cluster</taxon>
    </lineage>
</organism>
<feature type="domain" description="Ancillary SecYEG translocon subunit/Cell division coordinator CpoB TPR" evidence="11">
    <location>
        <begin position="16"/>
        <end position="209"/>
    </location>
</feature>